<dbReference type="AlphaFoldDB" id="A0A0W8CS05"/>
<evidence type="ECO:0000313" key="4">
    <source>
        <dbReference type="Proteomes" id="UP000054636"/>
    </source>
</evidence>
<protein>
    <submittedName>
        <fullName evidence="1">Uncharacterized protein</fullName>
    </submittedName>
</protein>
<evidence type="ECO:0000313" key="1">
    <source>
        <dbReference type="EMBL" id="KUF86999.1"/>
    </source>
</evidence>
<accession>A0A0W8CS05</accession>
<proteinExistence type="predicted"/>
<evidence type="ECO:0000313" key="2">
    <source>
        <dbReference type="EMBL" id="KUF94804.1"/>
    </source>
</evidence>
<dbReference type="EMBL" id="LNFP01001255">
    <property type="protein sequence ID" value="KUF86999.1"/>
    <property type="molecule type" value="Genomic_DNA"/>
</dbReference>
<reference evidence="3 4" key="1">
    <citation type="submission" date="2015-11" db="EMBL/GenBank/DDBJ databases">
        <title>Genomes and virulence difference between two physiological races of Phytophthora nicotianae.</title>
        <authorList>
            <person name="Liu H."/>
            <person name="Ma X."/>
            <person name="Yu H."/>
            <person name="Fang D."/>
            <person name="Li Y."/>
            <person name="Wang X."/>
            <person name="Wang W."/>
            <person name="Dong Y."/>
            <person name="Xiao B."/>
        </authorList>
    </citation>
    <scope>NUCLEOTIDE SEQUENCE [LARGE SCALE GENOMIC DNA]</scope>
    <source>
        <strain evidence="2">Race 0</strain>
        <strain evidence="3">race 0</strain>
        <strain evidence="1">Race 1</strain>
        <strain evidence="4">race 1</strain>
    </source>
</reference>
<dbReference type="Proteomes" id="UP000052943">
    <property type="component" value="Unassembled WGS sequence"/>
</dbReference>
<comment type="caution">
    <text evidence="1">The sequence shown here is derived from an EMBL/GenBank/DDBJ whole genome shotgun (WGS) entry which is preliminary data.</text>
</comment>
<evidence type="ECO:0000313" key="3">
    <source>
        <dbReference type="Proteomes" id="UP000052943"/>
    </source>
</evidence>
<dbReference type="EMBL" id="LNFO01001132">
    <property type="protein sequence ID" value="KUF94804.1"/>
    <property type="molecule type" value="Genomic_DNA"/>
</dbReference>
<dbReference type="Proteomes" id="UP000054636">
    <property type="component" value="Unassembled WGS sequence"/>
</dbReference>
<gene>
    <name evidence="2" type="ORF">AM587_10013287</name>
    <name evidence="1" type="ORF">AM588_10003000</name>
</gene>
<name>A0A0W8CS05_PHYNI</name>
<sequence>MDDRGGGLFRYRHNYTTSSQRISVYSCTSHANCPCLAKISHANGQYILQSTSVHSTEVATETRTGIDDVLQPEVDNLLEGGAGPEGCLVILRNRYADRPEMLDRLPSRGMLKSRKQFLTRQDRGTVFVLSQFV</sequence>
<organism evidence="1 4">
    <name type="scientific">Phytophthora nicotianae</name>
    <name type="common">Potato buckeye rot agent</name>
    <name type="synonym">Phytophthora parasitica</name>
    <dbReference type="NCBI Taxonomy" id="4792"/>
    <lineage>
        <taxon>Eukaryota</taxon>
        <taxon>Sar</taxon>
        <taxon>Stramenopiles</taxon>
        <taxon>Oomycota</taxon>
        <taxon>Peronosporomycetes</taxon>
        <taxon>Peronosporales</taxon>
        <taxon>Peronosporaceae</taxon>
        <taxon>Phytophthora</taxon>
    </lineage>
</organism>